<evidence type="ECO:0000256" key="2">
    <source>
        <dbReference type="ARBA" id="ARBA00005984"/>
    </source>
</evidence>
<feature type="binding site" evidence="15">
    <location>
        <position position="459"/>
    </location>
    <ligand>
        <name>Zn(2+)</name>
        <dbReference type="ChEBI" id="CHEBI:29105"/>
        <label>2</label>
    </ligand>
</feature>
<feature type="binding site" evidence="15">
    <location>
        <position position="165"/>
    </location>
    <ligand>
        <name>Mg(2+)</name>
        <dbReference type="ChEBI" id="CHEBI:18420"/>
    </ligand>
</feature>
<dbReference type="PROSITE" id="PS00123">
    <property type="entry name" value="ALKALINE_PHOSPHATASE"/>
    <property type="match status" value="1"/>
</dbReference>
<dbReference type="InterPro" id="IPR001952">
    <property type="entry name" value="Alkaline_phosphatase"/>
</dbReference>
<evidence type="ECO:0000256" key="12">
    <source>
        <dbReference type="ARBA" id="ARBA00023180"/>
    </source>
</evidence>
<keyword evidence="8 17" id="KW-0378">Hydrolase</keyword>
<dbReference type="SUPFAM" id="SSF53649">
    <property type="entry name" value="Alkaline phosphatase-like"/>
    <property type="match status" value="1"/>
</dbReference>
<evidence type="ECO:0000313" key="20">
    <source>
        <dbReference type="Proteomes" id="UP000789524"/>
    </source>
</evidence>
<evidence type="ECO:0000256" key="1">
    <source>
        <dbReference type="ARBA" id="ARBA00004609"/>
    </source>
</evidence>
<sequence length="523" mass="57813">MMRSVVVVLLISNIVSVRNTLRKDPAYWNKLAKDELEEALKLKWNQNTAKNVILFIGDGMGPNTVTATRIYKGGETHKLSYEKFPHIGLLKTYSANKMVPDSASTATALLCGVKVNQNTIGVDASVNHYDCAASLDNSTRLESLATLALKAGKSAGFVTTMRVTHGTPGPLYAHSAARQWECDASMKDEAKKCKDIARQLVEDWPGRDLQVIMGGGRQSLMQNVTETSSDPINSWTCSRRDGRDLIKVYRKDKEDRKLKYRVLSNNRDLKYLDVAETDYVLGIFANEHLRYESQRDKSPEGMPSISDMVGAAIKVLRKNSNGYFLMVEGGNIDMAHHRGRAKLAIDESSAMDEAVKKALEMTNEEETLIVVTSDHSHTMTINGYQDRGGNIFGTIGPSKYDGVNYTVISYGTGGPGSFKHSITTIDNVTRVVRKDPSTVNTDDMLYEQIAAITLEENSHGGSDVTVYAKGPFSHLFHNVHEQHFVFHAISYAAKLGVYSSADSIRYSVTILTVVLLLLLKSLL</sequence>
<dbReference type="InterPro" id="IPR017850">
    <property type="entry name" value="Alkaline_phosphatase_core_sf"/>
</dbReference>
<dbReference type="CDD" id="cd16012">
    <property type="entry name" value="ALP"/>
    <property type="match status" value="1"/>
</dbReference>
<dbReference type="InterPro" id="IPR018299">
    <property type="entry name" value="Alkaline_phosphatase_AS"/>
</dbReference>
<dbReference type="GO" id="GO:0004035">
    <property type="term" value="F:alkaline phosphatase activity"/>
    <property type="evidence" value="ECO:0007669"/>
    <property type="project" value="UniProtKB-EC"/>
</dbReference>
<proteinExistence type="inferred from homology"/>
<gene>
    <name evidence="19" type="ORF">DCHRY22_LOCUS14454</name>
</gene>
<keyword evidence="18" id="KW-0732">Signal</keyword>
<evidence type="ECO:0000313" key="19">
    <source>
        <dbReference type="EMBL" id="CAG9582966.1"/>
    </source>
</evidence>
<feature type="binding site" evidence="15">
    <location>
        <position position="337"/>
    </location>
    <ligand>
        <name>Zn(2+)</name>
        <dbReference type="ChEBI" id="CHEBI:29105"/>
        <label>2</label>
    </ligand>
</feature>
<evidence type="ECO:0000256" key="6">
    <source>
        <dbReference type="ARBA" id="ARBA00022622"/>
    </source>
</evidence>
<feature type="binding site" evidence="15">
    <location>
        <position position="58"/>
    </location>
    <ligand>
        <name>Zn(2+)</name>
        <dbReference type="ChEBI" id="CHEBI:29105"/>
        <label>2</label>
    </ligand>
</feature>
<name>A0A8J2VWG1_9NEOP</name>
<evidence type="ECO:0000256" key="9">
    <source>
        <dbReference type="ARBA" id="ARBA00022833"/>
    </source>
</evidence>
<keyword evidence="4" id="KW-1003">Cell membrane</keyword>
<protein>
    <recommendedName>
        <fullName evidence="3 17">Alkaline phosphatase</fullName>
        <ecNumber evidence="3 17">3.1.3.1</ecNumber>
    </recommendedName>
</protein>
<comment type="cofactor">
    <cofactor evidence="15">
        <name>Mg(2+)</name>
        <dbReference type="ChEBI" id="CHEBI:18420"/>
    </cofactor>
    <text evidence="15">Binds 1 Mg(2+) ion.</text>
</comment>
<keyword evidence="9 15" id="KW-0862">Zinc</keyword>
<dbReference type="PANTHER" id="PTHR11596">
    <property type="entry name" value="ALKALINE PHOSPHATASE"/>
    <property type="match status" value="1"/>
</dbReference>
<keyword evidence="5" id="KW-0597">Phosphoprotein</keyword>
<accession>A0A8J2VWG1</accession>
<keyword evidence="20" id="KW-1185">Reference proteome</keyword>
<organism evidence="19 20">
    <name type="scientific">Danaus chrysippus</name>
    <name type="common">African queen</name>
    <dbReference type="NCBI Taxonomy" id="151541"/>
    <lineage>
        <taxon>Eukaryota</taxon>
        <taxon>Metazoa</taxon>
        <taxon>Ecdysozoa</taxon>
        <taxon>Arthropoda</taxon>
        <taxon>Hexapoda</taxon>
        <taxon>Insecta</taxon>
        <taxon>Pterygota</taxon>
        <taxon>Neoptera</taxon>
        <taxon>Endopterygota</taxon>
        <taxon>Lepidoptera</taxon>
        <taxon>Glossata</taxon>
        <taxon>Ditrysia</taxon>
        <taxon>Papilionoidea</taxon>
        <taxon>Nymphalidae</taxon>
        <taxon>Danainae</taxon>
        <taxon>Danaini</taxon>
        <taxon>Danaina</taxon>
        <taxon>Danaus</taxon>
        <taxon>Anosia</taxon>
    </lineage>
</organism>
<feature type="binding site" evidence="15">
    <location>
        <position position="374"/>
    </location>
    <ligand>
        <name>Zn(2+)</name>
        <dbReference type="ChEBI" id="CHEBI:29105"/>
        <label>2</label>
    </ligand>
</feature>
<evidence type="ECO:0000256" key="15">
    <source>
        <dbReference type="PIRSR" id="PIRSR601952-2"/>
    </source>
</evidence>
<feature type="binding site" evidence="15">
    <location>
        <position position="375"/>
    </location>
    <ligand>
        <name>Zn(2+)</name>
        <dbReference type="ChEBI" id="CHEBI:29105"/>
        <label>2</label>
    </ligand>
</feature>
<dbReference type="PANTHER" id="PTHR11596:SF5">
    <property type="entry name" value="ALKALINE PHOSPHATASE"/>
    <property type="match status" value="1"/>
</dbReference>
<comment type="caution">
    <text evidence="19">The sequence shown here is derived from an EMBL/GenBank/DDBJ whole genome shotgun (WGS) entry which is preliminary data.</text>
</comment>
<comment type="subcellular location">
    <subcellularLocation>
        <location evidence="1">Cell membrane</location>
        <topology evidence="1">Lipid-anchor</topology>
        <topology evidence="1">GPI-anchor</topology>
    </subcellularLocation>
</comment>
<comment type="similarity">
    <text evidence="2 16">Belongs to the alkaline phosphatase family.</text>
</comment>
<feature type="active site" description="Phosphoserine intermediate" evidence="14">
    <location>
        <position position="102"/>
    </location>
</feature>
<dbReference type="GO" id="GO:0046872">
    <property type="term" value="F:metal ion binding"/>
    <property type="evidence" value="ECO:0007669"/>
    <property type="project" value="UniProtKB-KW"/>
</dbReference>
<dbReference type="EMBL" id="CAKASE010000081">
    <property type="protein sequence ID" value="CAG9582966.1"/>
    <property type="molecule type" value="Genomic_DNA"/>
</dbReference>
<comment type="cofactor">
    <cofactor evidence="15">
        <name>Zn(2+)</name>
        <dbReference type="ChEBI" id="CHEBI:29105"/>
    </cofactor>
    <text evidence="15">Binds 2 Zn(2+) ions.</text>
</comment>
<keyword evidence="6" id="KW-0336">GPI-anchor</keyword>
<dbReference type="EC" id="3.1.3.1" evidence="3 17"/>
<feature type="binding site" evidence="15">
    <location>
        <position position="333"/>
    </location>
    <ligand>
        <name>Zn(2+)</name>
        <dbReference type="ChEBI" id="CHEBI:29105"/>
        <label>2</label>
    </ligand>
</feature>
<keyword evidence="11" id="KW-0472">Membrane</keyword>
<evidence type="ECO:0000256" key="13">
    <source>
        <dbReference type="ARBA" id="ARBA00023288"/>
    </source>
</evidence>
<evidence type="ECO:0000256" key="18">
    <source>
        <dbReference type="SAM" id="SignalP"/>
    </source>
</evidence>
<evidence type="ECO:0000256" key="10">
    <source>
        <dbReference type="ARBA" id="ARBA00022842"/>
    </source>
</evidence>
<feature type="binding site" evidence="15">
    <location>
        <position position="167"/>
    </location>
    <ligand>
        <name>Mg(2+)</name>
        <dbReference type="ChEBI" id="CHEBI:18420"/>
    </ligand>
</feature>
<keyword evidence="13" id="KW-0449">Lipoprotein</keyword>
<evidence type="ECO:0000256" key="11">
    <source>
        <dbReference type="ARBA" id="ARBA00023136"/>
    </source>
</evidence>
<dbReference type="FunFam" id="3.40.720.10:FF:000008">
    <property type="entry name" value="Alkaline phosphatase"/>
    <property type="match status" value="1"/>
</dbReference>
<dbReference type="Pfam" id="PF00245">
    <property type="entry name" value="Alk_phosphatase"/>
    <property type="match status" value="1"/>
</dbReference>
<dbReference type="GO" id="GO:0005886">
    <property type="term" value="C:plasma membrane"/>
    <property type="evidence" value="ECO:0007669"/>
    <property type="project" value="UniProtKB-SubCell"/>
</dbReference>
<evidence type="ECO:0000256" key="14">
    <source>
        <dbReference type="PIRSR" id="PIRSR601952-1"/>
    </source>
</evidence>
<dbReference type="OrthoDB" id="5818554at2759"/>
<dbReference type="AlphaFoldDB" id="A0A8J2VWG1"/>
<dbReference type="Proteomes" id="UP000789524">
    <property type="component" value="Unassembled WGS sequence"/>
</dbReference>
<evidence type="ECO:0000256" key="3">
    <source>
        <dbReference type="ARBA" id="ARBA00012647"/>
    </source>
</evidence>
<evidence type="ECO:0000256" key="4">
    <source>
        <dbReference type="ARBA" id="ARBA00022475"/>
    </source>
</evidence>
<evidence type="ECO:0000256" key="7">
    <source>
        <dbReference type="ARBA" id="ARBA00022723"/>
    </source>
</evidence>
<keyword evidence="10 15" id="KW-0460">Magnesium</keyword>
<evidence type="ECO:0000256" key="5">
    <source>
        <dbReference type="ARBA" id="ARBA00022553"/>
    </source>
</evidence>
<feature type="binding site" evidence="15">
    <location>
        <position position="58"/>
    </location>
    <ligand>
        <name>Mg(2+)</name>
        <dbReference type="ChEBI" id="CHEBI:18420"/>
    </ligand>
</feature>
<dbReference type="Gene3D" id="3.40.720.10">
    <property type="entry name" value="Alkaline Phosphatase, subunit A"/>
    <property type="match status" value="1"/>
</dbReference>
<dbReference type="PRINTS" id="PR00113">
    <property type="entry name" value="ALKPHPHTASE"/>
</dbReference>
<feature type="signal peptide" evidence="18">
    <location>
        <begin position="1"/>
        <end position="16"/>
    </location>
</feature>
<evidence type="ECO:0000256" key="16">
    <source>
        <dbReference type="RuleBase" id="RU003946"/>
    </source>
</evidence>
<keyword evidence="12" id="KW-0325">Glycoprotein</keyword>
<reference evidence="19" key="1">
    <citation type="submission" date="2021-09" db="EMBL/GenBank/DDBJ databases">
        <authorList>
            <person name="Martin H S."/>
        </authorList>
    </citation>
    <scope>NUCLEOTIDE SEQUENCE</scope>
</reference>
<dbReference type="SMART" id="SM00098">
    <property type="entry name" value="alkPPc"/>
    <property type="match status" value="1"/>
</dbReference>
<evidence type="ECO:0000256" key="8">
    <source>
        <dbReference type="ARBA" id="ARBA00022801"/>
    </source>
</evidence>
<dbReference type="GO" id="GO:0098552">
    <property type="term" value="C:side of membrane"/>
    <property type="evidence" value="ECO:0007669"/>
    <property type="project" value="UniProtKB-KW"/>
</dbReference>
<evidence type="ECO:0000256" key="17">
    <source>
        <dbReference type="RuleBase" id="RU003947"/>
    </source>
</evidence>
<feature type="binding site" evidence="15">
    <location>
        <position position="328"/>
    </location>
    <ligand>
        <name>Mg(2+)</name>
        <dbReference type="ChEBI" id="CHEBI:18420"/>
    </ligand>
</feature>
<keyword evidence="7 15" id="KW-0479">Metal-binding</keyword>
<feature type="chain" id="PRO_5035220082" description="Alkaline phosphatase" evidence="18">
    <location>
        <begin position="17"/>
        <end position="523"/>
    </location>
</feature>
<comment type="catalytic activity">
    <reaction evidence="17">
        <text>a phosphate monoester + H2O = an alcohol + phosphate</text>
        <dbReference type="Rhea" id="RHEA:15017"/>
        <dbReference type="ChEBI" id="CHEBI:15377"/>
        <dbReference type="ChEBI" id="CHEBI:30879"/>
        <dbReference type="ChEBI" id="CHEBI:43474"/>
        <dbReference type="ChEBI" id="CHEBI:67140"/>
        <dbReference type="EC" id="3.1.3.1"/>
    </reaction>
</comment>